<reference evidence="7" key="3">
    <citation type="submission" date="2021-08" db="EMBL/GenBank/DDBJ databases">
        <authorList>
            <person name="de Jong S."/>
            <person name="van den Broek M."/>
            <person name="Merkel A."/>
            <person name="de la Torre Cortes P."/>
            <person name="Kalamorz F."/>
            <person name="Cook G."/>
            <person name="van Loosdrecht M."/>
            <person name="McMillan D."/>
        </authorList>
    </citation>
    <scope>NUCLEOTIDE SEQUENCE</scope>
    <source>
        <strain evidence="7">TA2.A1</strain>
    </source>
</reference>
<dbReference type="KEGG" id="cthu:HUR95_08865"/>
<dbReference type="eggNOG" id="COG0846">
    <property type="taxonomic scope" value="Bacteria"/>
</dbReference>
<reference evidence="7 9" key="2">
    <citation type="journal article" date="2020" name="Extremophiles">
        <title>Genomic analysis of Caldalkalibacillus thermarum TA2.A1 reveals aerobic alkaliphilic metabolism and evolutionary hallmarks linking alkaliphilic bacteria and plant life.</title>
        <authorList>
            <person name="de Jong S.I."/>
            <person name="van den Broek M.A."/>
            <person name="Merkel A.Y."/>
            <person name="de la Torre Cortes P."/>
            <person name="Kalamorz F."/>
            <person name="Cook G.M."/>
            <person name="van Loosdrecht M.C.M."/>
            <person name="McMillan D.G.G."/>
        </authorList>
    </citation>
    <scope>NUCLEOTIDE SEQUENCE [LARGE SCALE GENOMIC DNA]</scope>
    <source>
        <strain evidence="7 9">TA2.A1</strain>
    </source>
</reference>
<feature type="active site" description="Proton acceptor" evidence="4">
    <location>
        <position position="120"/>
    </location>
</feature>
<keyword evidence="9" id="KW-1185">Reference proteome</keyword>
<organism evidence="6 8">
    <name type="scientific">Caldalkalibacillus thermarum (strain TA2.A1)</name>
    <dbReference type="NCBI Taxonomy" id="986075"/>
    <lineage>
        <taxon>Bacteria</taxon>
        <taxon>Bacillati</taxon>
        <taxon>Bacillota</taxon>
        <taxon>Bacilli</taxon>
        <taxon>Bacillales</taxon>
        <taxon>Bacillaceae</taxon>
        <taxon>Caldalkalibacillus</taxon>
    </lineage>
</organism>
<evidence type="ECO:0000313" key="7">
    <source>
        <dbReference type="EMBL" id="QZT32525.1"/>
    </source>
</evidence>
<gene>
    <name evidence="6" type="ORF">CathTA2_0844</name>
    <name evidence="7" type="ORF">HUR95_08865</name>
</gene>
<proteinExistence type="predicted"/>
<dbReference type="RefSeq" id="WP_007503411.1">
    <property type="nucleotide sequence ID" value="NZ_AFCE01000095.1"/>
</dbReference>
<reference evidence="6 8" key="1">
    <citation type="journal article" date="2011" name="J. Bacteriol.">
        <title>Draft genome sequence of the thermoalkaliphilic Caldalkalibacillus thermarum strain TA2.A1.</title>
        <authorList>
            <person name="Kalamorz F."/>
            <person name="Keis S."/>
            <person name="McMillan D.G."/>
            <person name="Olsson K."/>
            <person name="Stanton J.A."/>
            <person name="Stockwell P."/>
            <person name="Black M.A."/>
            <person name="Klingeman D.M."/>
            <person name="Land M.L."/>
            <person name="Han C.S."/>
            <person name="Martin S.L."/>
            <person name="Becher S.A."/>
            <person name="Peddie C.J."/>
            <person name="Morgan H.W."/>
            <person name="Matthies D."/>
            <person name="Preiss L."/>
            <person name="Meier T."/>
            <person name="Brown S.D."/>
            <person name="Cook G.M."/>
        </authorList>
    </citation>
    <scope>NUCLEOTIDE SEQUENCE [LARGE SCALE GENOMIC DNA]</scope>
    <source>
        <strain evidence="6 8">TA2.A1</strain>
    </source>
</reference>
<accession>F5L4Y1</accession>
<dbReference type="Proteomes" id="UP000825179">
    <property type="component" value="Chromosome"/>
</dbReference>
<dbReference type="Pfam" id="PF02146">
    <property type="entry name" value="SIR2"/>
    <property type="match status" value="1"/>
</dbReference>
<keyword evidence="4" id="KW-0862">Zinc</keyword>
<dbReference type="InterPro" id="IPR026590">
    <property type="entry name" value="Ssirtuin_cat_dom"/>
</dbReference>
<keyword evidence="2" id="KW-0808">Transferase</keyword>
<feature type="binding site" evidence="4">
    <location>
        <position position="151"/>
    </location>
    <ligand>
        <name>Zn(2+)</name>
        <dbReference type="ChEBI" id="CHEBI:29105"/>
    </ligand>
</feature>
<dbReference type="Proteomes" id="UP000010716">
    <property type="component" value="Unassembled WGS sequence"/>
</dbReference>
<dbReference type="InterPro" id="IPR026591">
    <property type="entry name" value="Sirtuin_cat_small_dom_sf"/>
</dbReference>
<dbReference type="Gene3D" id="3.30.1600.10">
    <property type="entry name" value="SIR2/SIRT2 'Small Domain"/>
    <property type="match status" value="1"/>
</dbReference>
<protein>
    <recommendedName>
        <fullName evidence="1">protein acetyllysine N-acetyltransferase</fullName>
        <ecNumber evidence="1">2.3.1.286</ecNumber>
    </recommendedName>
</protein>
<sequence>MEQRLIQTLAEWLLEAQHTVILTGAGMSTESGLPDFRSNQGLWYGRDPQEIASVYAIKHNREDFVDFYRWRIKEVDKYKPHIGHHLLTRWQRQGLVQRIITQNVDGFHHQAESHDVIELHGSLRELYCMDCGHRTEAKRYLQEKGEVCPQCGGFLRPDIVLFGEMLDTQAIETAFAEARQAELFIVLGSSLQVSPANMLPMEAKEAGAKLAIVNLHDTLLDPQADLLIEGKVGEVLQKTDEWLNRKRNFGMV</sequence>
<dbReference type="InterPro" id="IPR029035">
    <property type="entry name" value="DHS-like_NAD/FAD-binding_dom"/>
</dbReference>
<feature type="binding site" evidence="4">
    <location>
        <position position="148"/>
    </location>
    <ligand>
        <name>Zn(2+)</name>
        <dbReference type="ChEBI" id="CHEBI:29105"/>
    </ligand>
</feature>
<dbReference type="PANTHER" id="PTHR11085:SF10">
    <property type="entry name" value="NAD-DEPENDENT PROTEIN DEACYLASE SIRTUIN-5, MITOCHONDRIAL-RELATED"/>
    <property type="match status" value="1"/>
</dbReference>
<dbReference type="PANTHER" id="PTHR11085">
    <property type="entry name" value="NAD-DEPENDENT PROTEIN DEACYLASE SIRTUIN-5, MITOCHONDRIAL-RELATED"/>
    <property type="match status" value="1"/>
</dbReference>
<evidence type="ECO:0000259" key="5">
    <source>
        <dbReference type="PROSITE" id="PS50305"/>
    </source>
</evidence>
<dbReference type="EMBL" id="CP082237">
    <property type="protein sequence ID" value="QZT32525.1"/>
    <property type="molecule type" value="Genomic_DNA"/>
</dbReference>
<dbReference type="InterPro" id="IPR050134">
    <property type="entry name" value="NAD-dep_sirtuin_deacylases"/>
</dbReference>
<dbReference type="OrthoDB" id="9800582at2"/>
<evidence type="ECO:0000313" key="6">
    <source>
        <dbReference type="EMBL" id="EGL83594.1"/>
    </source>
</evidence>
<evidence type="ECO:0000313" key="9">
    <source>
        <dbReference type="Proteomes" id="UP000825179"/>
    </source>
</evidence>
<keyword evidence="4" id="KW-0479">Metal-binding</keyword>
<keyword evidence="3" id="KW-0520">NAD</keyword>
<dbReference type="EC" id="2.3.1.286" evidence="1"/>
<name>F5L4Y1_CALTT</name>
<dbReference type="Gene3D" id="3.40.50.1220">
    <property type="entry name" value="TPP-binding domain"/>
    <property type="match status" value="1"/>
</dbReference>
<evidence type="ECO:0000256" key="4">
    <source>
        <dbReference type="PROSITE-ProRule" id="PRU00236"/>
    </source>
</evidence>
<evidence type="ECO:0000313" key="8">
    <source>
        <dbReference type="Proteomes" id="UP000010716"/>
    </source>
</evidence>
<dbReference type="InterPro" id="IPR003000">
    <property type="entry name" value="Sirtuin"/>
</dbReference>
<feature type="binding site" evidence="4">
    <location>
        <position position="131"/>
    </location>
    <ligand>
        <name>Zn(2+)</name>
        <dbReference type="ChEBI" id="CHEBI:29105"/>
    </ligand>
</feature>
<dbReference type="NCBIfam" id="NF001753">
    <property type="entry name" value="PRK00481.1-3"/>
    <property type="match status" value="1"/>
</dbReference>
<dbReference type="AlphaFoldDB" id="F5L4Y1"/>
<dbReference type="EMBL" id="AFCE01000095">
    <property type="protein sequence ID" value="EGL83594.1"/>
    <property type="molecule type" value="Genomic_DNA"/>
</dbReference>
<dbReference type="SUPFAM" id="SSF52467">
    <property type="entry name" value="DHS-like NAD/FAD-binding domain"/>
    <property type="match status" value="1"/>
</dbReference>
<dbReference type="GO" id="GO:0017136">
    <property type="term" value="F:histone deacetylase activity, NAD-dependent"/>
    <property type="evidence" value="ECO:0007669"/>
    <property type="project" value="TreeGrafter"/>
</dbReference>
<evidence type="ECO:0000256" key="2">
    <source>
        <dbReference type="ARBA" id="ARBA00022679"/>
    </source>
</evidence>
<feature type="domain" description="Deacetylase sirtuin-type" evidence="5">
    <location>
        <begin position="1"/>
        <end position="252"/>
    </location>
</feature>
<dbReference type="GO" id="GO:0070403">
    <property type="term" value="F:NAD+ binding"/>
    <property type="evidence" value="ECO:0007669"/>
    <property type="project" value="InterPro"/>
</dbReference>
<evidence type="ECO:0000256" key="3">
    <source>
        <dbReference type="ARBA" id="ARBA00023027"/>
    </source>
</evidence>
<dbReference type="PROSITE" id="PS50305">
    <property type="entry name" value="SIRTUIN"/>
    <property type="match status" value="1"/>
</dbReference>
<dbReference type="GO" id="GO:0046872">
    <property type="term" value="F:metal ion binding"/>
    <property type="evidence" value="ECO:0007669"/>
    <property type="project" value="UniProtKB-KW"/>
</dbReference>
<feature type="binding site" evidence="4">
    <location>
        <position position="128"/>
    </location>
    <ligand>
        <name>Zn(2+)</name>
        <dbReference type="ChEBI" id="CHEBI:29105"/>
    </ligand>
</feature>
<evidence type="ECO:0000256" key="1">
    <source>
        <dbReference type="ARBA" id="ARBA00012928"/>
    </source>
</evidence>